<comment type="caution">
    <text evidence="1">The sequence shown here is derived from an EMBL/GenBank/DDBJ whole genome shotgun (WGS) entry which is preliminary data.</text>
</comment>
<protein>
    <recommendedName>
        <fullName evidence="3">SpoVT-AbrB domain-containing protein</fullName>
    </recommendedName>
</protein>
<reference evidence="1 2" key="1">
    <citation type="submission" date="2018-01" db="EMBL/GenBank/DDBJ databases">
        <title>Complete genome sequence of G25-42.</title>
        <authorList>
            <person name="Zheng Z."/>
            <person name="Sun M."/>
        </authorList>
    </citation>
    <scope>NUCLEOTIDE SEQUENCE [LARGE SCALE GENOMIC DNA]</scope>
    <source>
        <strain evidence="1 2">G25-42</strain>
    </source>
</reference>
<dbReference type="EMBL" id="LDER01000183">
    <property type="protein sequence ID" value="RVU63629.1"/>
    <property type="molecule type" value="Genomic_DNA"/>
</dbReference>
<dbReference type="Proteomes" id="UP000286687">
    <property type="component" value="Unassembled WGS sequence"/>
</dbReference>
<evidence type="ECO:0008006" key="3">
    <source>
        <dbReference type="Google" id="ProtNLM"/>
    </source>
</evidence>
<name>A0A437SJF9_BACTU</name>
<proteinExistence type="predicted"/>
<accession>A0A437SJF9</accession>
<dbReference type="RefSeq" id="WP_127813621.1">
    <property type="nucleotide sequence ID" value="NZ_LDER01000183.1"/>
</dbReference>
<dbReference type="AlphaFoldDB" id="A0A437SJF9"/>
<evidence type="ECO:0000313" key="1">
    <source>
        <dbReference type="EMBL" id="RVU63629.1"/>
    </source>
</evidence>
<gene>
    <name evidence="1" type="ORF">BM74_13945</name>
</gene>
<sequence>MGNLFEKEFESIENKEITITGKRQITIPKNYYDYLGMTDSLHAILTPQGIFLKPSKKEQTVYEDDIQKIVSELIARGYKGGELAEKLSKRIAEYEQFLDYKIEQFQKEMEGSVGKEDDFNGLDIFFDEKDGKTD</sequence>
<evidence type="ECO:0000313" key="2">
    <source>
        <dbReference type="Proteomes" id="UP000286687"/>
    </source>
</evidence>
<organism evidence="1 2">
    <name type="scientific">Bacillus thuringiensis</name>
    <dbReference type="NCBI Taxonomy" id="1428"/>
    <lineage>
        <taxon>Bacteria</taxon>
        <taxon>Bacillati</taxon>
        <taxon>Bacillota</taxon>
        <taxon>Bacilli</taxon>
        <taxon>Bacillales</taxon>
        <taxon>Bacillaceae</taxon>
        <taxon>Bacillus</taxon>
        <taxon>Bacillus cereus group</taxon>
    </lineage>
</organism>